<organism evidence="2">
    <name type="scientific">Capitella teleta</name>
    <name type="common">Polychaete worm</name>
    <dbReference type="NCBI Taxonomy" id="283909"/>
    <lineage>
        <taxon>Eukaryota</taxon>
        <taxon>Metazoa</taxon>
        <taxon>Spiralia</taxon>
        <taxon>Lophotrochozoa</taxon>
        <taxon>Annelida</taxon>
        <taxon>Polychaeta</taxon>
        <taxon>Sedentaria</taxon>
        <taxon>Scolecida</taxon>
        <taxon>Capitellidae</taxon>
        <taxon>Capitella</taxon>
    </lineage>
</organism>
<dbReference type="PANTHER" id="PTHR21680">
    <property type="entry name" value="COILED-COIL DOMAIN-CONTAINING PROTEIN 124"/>
    <property type="match status" value="1"/>
</dbReference>
<feature type="compositionally biased region" description="Basic and acidic residues" evidence="1">
    <location>
        <begin position="41"/>
        <end position="51"/>
    </location>
</feature>
<proteinExistence type="predicted"/>
<sequence length="167" mass="19081">MPKKFKGENSKASEAKARKEAARLEAAEKKKKEIEDEFWRDDDKHEEREKKRIEQLDKKKELQKMLEEEESTLVVAAPEPSAKVTRAQIASHRAQVEAAASAGGKKQARELSHDDTPLEENINRIEPVEGEARSIVEAISVLRQPKEKILWLAFLTRQLPSLDDFLL</sequence>
<feature type="region of interest" description="Disordered" evidence="1">
    <location>
        <begin position="1"/>
        <end position="51"/>
    </location>
</feature>
<dbReference type="OMA" id="PKANYTK"/>
<reference evidence="4" key="1">
    <citation type="submission" date="2012-12" db="EMBL/GenBank/DDBJ databases">
        <authorList>
            <person name="Hellsten U."/>
            <person name="Grimwood J."/>
            <person name="Chapman J.A."/>
            <person name="Shapiro H."/>
            <person name="Aerts A."/>
            <person name="Otillar R.P."/>
            <person name="Terry A.Y."/>
            <person name="Boore J.L."/>
            <person name="Simakov O."/>
            <person name="Marletaz F."/>
            <person name="Cho S.-J."/>
            <person name="Edsinger-Gonzales E."/>
            <person name="Havlak P."/>
            <person name="Kuo D.-H."/>
            <person name="Larsson T."/>
            <person name="Lv J."/>
            <person name="Arendt D."/>
            <person name="Savage R."/>
            <person name="Osoegawa K."/>
            <person name="de Jong P."/>
            <person name="Lindberg D.R."/>
            <person name="Seaver E.C."/>
            <person name="Weisblat D.A."/>
            <person name="Putnam N.H."/>
            <person name="Grigoriev I.V."/>
            <person name="Rokhsar D.S."/>
        </authorList>
    </citation>
    <scope>NUCLEOTIDE SEQUENCE</scope>
    <source>
        <strain evidence="4">I ESC-2004</strain>
    </source>
</reference>
<feature type="compositionally biased region" description="Basic and acidic residues" evidence="1">
    <location>
        <begin position="1"/>
        <end position="34"/>
    </location>
</feature>
<protein>
    <recommendedName>
        <fullName evidence="5">Coiled-coil domain-containing protein 124</fullName>
    </recommendedName>
</protein>
<name>R7UHK5_CAPTE</name>
<dbReference type="STRING" id="283909.R7UHK5"/>
<dbReference type="PANTHER" id="PTHR21680:SF0">
    <property type="entry name" value="COILED-COIL DOMAIN-CONTAINING PROTEIN 124"/>
    <property type="match status" value="1"/>
</dbReference>
<dbReference type="GO" id="GO:0005634">
    <property type="term" value="C:nucleus"/>
    <property type="evidence" value="ECO:0007669"/>
    <property type="project" value="TreeGrafter"/>
</dbReference>
<evidence type="ECO:0000313" key="3">
    <source>
        <dbReference type="EnsemblMetazoa" id="CapteP214772"/>
    </source>
</evidence>
<evidence type="ECO:0008006" key="5">
    <source>
        <dbReference type="Google" id="ProtNLM"/>
    </source>
</evidence>
<dbReference type="InterPro" id="IPR010422">
    <property type="entry name" value="Ccdc124/Oxs1"/>
</dbReference>
<dbReference type="FunCoup" id="R7UHK5">
    <property type="interactions" value="756"/>
</dbReference>
<dbReference type="HOGENOM" id="CLU_069723_0_1_1"/>
<evidence type="ECO:0000256" key="1">
    <source>
        <dbReference type="SAM" id="MobiDB-lite"/>
    </source>
</evidence>
<feature type="compositionally biased region" description="Basic and acidic residues" evidence="1">
    <location>
        <begin position="107"/>
        <end position="120"/>
    </location>
</feature>
<evidence type="ECO:0000313" key="4">
    <source>
        <dbReference type="Proteomes" id="UP000014760"/>
    </source>
</evidence>
<gene>
    <name evidence="2" type="ORF">CAPTEDRAFT_214772</name>
</gene>
<keyword evidence="4" id="KW-1185">Reference proteome</keyword>
<dbReference type="EMBL" id="KB301325">
    <property type="protein sequence ID" value="ELU05690.1"/>
    <property type="molecule type" value="Genomic_DNA"/>
</dbReference>
<dbReference type="GO" id="GO:0006366">
    <property type="term" value="P:transcription by RNA polymerase II"/>
    <property type="evidence" value="ECO:0007669"/>
    <property type="project" value="TreeGrafter"/>
</dbReference>
<dbReference type="EMBL" id="AMQN01023309">
    <property type="status" value="NOT_ANNOTATED_CDS"/>
    <property type="molecule type" value="Genomic_DNA"/>
</dbReference>
<feature type="region of interest" description="Disordered" evidence="1">
    <location>
        <begin position="95"/>
        <end position="120"/>
    </location>
</feature>
<evidence type="ECO:0000313" key="2">
    <source>
        <dbReference type="EMBL" id="ELU05690.1"/>
    </source>
</evidence>
<dbReference type="EnsemblMetazoa" id="CapteT214772">
    <property type="protein sequence ID" value="CapteP214772"/>
    <property type="gene ID" value="CapteG214772"/>
</dbReference>
<accession>R7UHK5</accession>
<dbReference type="AlphaFoldDB" id="R7UHK5"/>
<dbReference type="Proteomes" id="UP000014760">
    <property type="component" value="Unassembled WGS sequence"/>
</dbReference>
<reference evidence="2 4" key="2">
    <citation type="journal article" date="2013" name="Nature">
        <title>Insights into bilaterian evolution from three spiralian genomes.</title>
        <authorList>
            <person name="Simakov O."/>
            <person name="Marletaz F."/>
            <person name="Cho S.J."/>
            <person name="Edsinger-Gonzales E."/>
            <person name="Havlak P."/>
            <person name="Hellsten U."/>
            <person name="Kuo D.H."/>
            <person name="Larsson T."/>
            <person name="Lv J."/>
            <person name="Arendt D."/>
            <person name="Savage R."/>
            <person name="Osoegawa K."/>
            <person name="de Jong P."/>
            <person name="Grimwood J."/>
            <person name="Chapman J.A."/>
            <person name="Shapiro H."/>
            <person name="Aerts A."/>
            <person name="Otillar R.P."/>
            <person name="Terry A.Y."/>
            <person name="Boore J.L."/>
            <person name="Grigoriev I.V."/>
            <person name="Lindberg D.R."/>
            <person name="Seaver E.C."/>
            <person name="Weisblat D.A."/>
            <person name="Putnam N.H."/>
            <person name="Rokhsar D.S."/>
        </authorList>
    </citation>
    <scope>NUCLEOTIDE SEQUENCE</scope>
    <source>
        <strain evidence="2 4">I ESC-2004</strain>
    </source>
</reference>
<reference evidence="3" key="3">
    <citation type="submission" date="2015-06" db="UniProtKB">
        <authorList>
            <consortium name="EnsemblMetazoa"/>
        </authorList>
    </citation>
    <scope>IDENTIFICATION</scope>
</reference>
<dbReference type="GO" id="GO:0003713">
    <property type="term" value="F:transcription coactivator activity"/>
    <property type="evidence" value="ECO:0007669"/>
    <property type="project" value="TreeGrafter"/>
</dbReference>